<accession>A0A1F5RBL5</accession>
<reference evidence="3 4" key="1">
    <citation type="journal article" date="2016" name="Nat. Commun.">
        <title>Thousands of microbial genomes shed light on interconnected biogeochemical processes in an aquifer system.</title>
        <authorList>
            <person name="Anantharaman K."/>
            <person name="Brown C.T."/>
            <person name="Hug L.A."/>
            <person name="Sharon I."/>
            <person name="Castelle C.J."/>
            <person name="Probst A.J."/>
            <person name="Thomas B.C."/>
            <person name="Singh A."/>
            <person name="Wilkins M.J."/>
            <person name="Karaoz U."/>
            <person name="Brodie E.L."/>
            <person name="Williams K.H."/>
            <person name="Hubbard S.S."/>
            <person name="Banfield J.F."/>
        </authorList>
    </citation>
    <scope>NUCLEOTIDE SEQUENCE [LARGE SCALE GENOMIC DNA]</scope>
</reference>
<feature type="transmembrane region" description="Helical" evidence="1">
    <location>
        <begin position="37"/>
        <end position="61"/>
    </location>
</feature>
<keyword evidence="1" id="KW-0472">Membrane</keyword>
<dbReference type="InterPro" id="IPR025517">
    <property type="entry name" value="DUF4405"/>
</dbReference>
<sequence length="76" mass="8606">MNKMDWLKKINPVLFLVFLVQAATGVIYFLVGSEILGVTHLFGGLLMILIAGIHLVLNWTWVRSNYFKKKALTDKG</sequence>
<gene>
    <name evidence="3" type="ORF">A2024_12375</name>
</gene>
<protein>
    <recommendedName>
        <fullName evidence="2">Flavinylation-associated cytochrome domain-containing protein</fullName>
    </recommendedName>
</protein>
<dbReference type="Proteomes" id="UP000177230">
    <property type="component" value="Unassembled WGS sequence"/>
</dbReference>
<evidence type="ECO:0000313" key="4">
    <source>
        <dbReference type="Proteomes" id="UP000177230"/>
    </source>
</evidence>
<evidence type="ECO:0000259" key="2">
    <source>
        <dbReference type="Pfam" id="PF14358"/>
    </source>
</evidence>
<keyword evidence="1" id="KW-1133">Transmembrane helix</keyword>
<feature type="domain" description="Flavinylation-associated cytochrome" evidence="2">
    <location>
        <begin position="10"/>
        <end position="59"/>
    </location>
</feature>
<evidence type="ECO:0000313" key="3">
    <source>
        <dbReference type="EMBL" id="OGF11807.1"/>
    </source>
</evidence>
<comment type="caution">
    <text evidence="3">The sequence shown here is derived from an EMBL/GenBank/DDBJ whole genome shotgun (WGS) entry which is preliminary data.</text>
</comment>
<feature type="transmembrane region" description="Helical" evidence="1">
    <location>
        <begin position="12"/>
        <end position="31"/>
    </location>
</feature>
<evidence type="ECO:0000256" key="1">
    <source>
        <dbReference type="SAM" id="Phobius"/>
    </source>
</evidence>
<keyword evidence="1" id="KW-0812">Transmembrane</keyword>
<dbReference type="AlphaFoldDB" id="A0A1F5RBL5"/>
<dbReference type="EMBL" id="MFFM01000035">
    <property type="protein sequence ID" value="OGF11807.1"/>
    <property type="molecule type" value="Genomic_DNA"/>
</dbReference>
<dbReference type="Pfam" id="PF14358">
    <property type="entry name" value="DUF4405"/>
    <property type="match status" value="1"/>
</dbReference>
<organism evidence="3 4">
    <name type="scientific">Candidatus Edwardsbacteria bacterium GWF2_54_11</name>
    <dbReference type="NCBI Taxonomy" id="1817851"/>
    <lineage>
        <taxon>Bacteria</taxon>
        <taxon>Candidatus Edwardsiibacteriota</taxon>
    </lineage>
</organism>
<proteinExistence type="predicted"/>
<name>A0A1F5RBL5_9BACT</name>